<evidence type="ECO:0000313" key="5">
    <source>
        <dbReference type="EMBL" id="RBP08871.1"/>
    </source>
</evidence>
<dbReference type="EC" id="2.7.4.16" evidence="2"/>
<comment type="catalytic activity">
    <reaction evidence="2">
        <text>thiamine phosphate + ATP = thiamine diphosphate + ADP</text>
        <dbReference type="Rhea" id="RHEA:15913"/>
        <dbReference type="ChEBI" id="CHEBI:30616"/>
        <dbReference type="ChEBI" id="CHEBI:37575"/>
        <dbReference type="ChEBI" id="CHEBI:58937"/>
        <dbReference type="ChEBI" id="CHEBI:456216"/>
        <dbReference type="EC" id="2.7.4.16"/>
    </reaction>
</comment>
<feature type="binding site" evidence="2">
    <location>
        <position position="75"/>
    </location>
    <ligand>
        <name>Mg(2+)</name>
        <dbReference type="ChEBI" id="CHEBI:18420"/>
        <label>3</label>
    </ligand>
</feature>
<dbReference type="Proteomes" id="UP000253201">
    <property type="component" value="Unassembled WGS sequence"/>
</dbReference>
<evidence type="ECO:0000256" key="1">
    <source>
        <dbReference type="ARBA" id="ARBA00022977"/>
    </source>
</evidence>
<comment type="similarity">
    <text evidence="2">Belongs to the thiamine-monophosphate kinase family.</text>
</comment>
<keyword evidence="2 5" id="KW-0418">Kinase</keyword>
<feature type="binding site" evidence="2">
    <location>
        <position position="75"/>
    </location>
    <ligand>
        <name>Mg(2+)</name>
        <dbReference type="ChEBI" id="CHEBI:18420"/>
        <label>4</label>
    </ligand>
</feature>
<evidence type="ECO:0000259" key="3">
    <source>
        <dbReference type="Pfam" id="PF00586"/>
    </source>
</evidence>
<keyword evidence="2" id="KW-0479">Metal-binding</keyword>
<dbReference type="InterPro" id="IPR036921">
    <property type="entry name" value="PurM-like_N_sf"/>
</dbReference>
<dbReference type="Gene3D" id="3.90.650.10">
    <property type="entry name" value="PurM-like C-terminal domain"/>
    <property type="match status" value="1"/>
</dbReference>
<comment type="miscellaneous">
    <text evidence="2">Reaction mechanism of ThiL seems to utilize a direct, inline transfer of the gamma-phosphate of ATP to TMP rather than a phosphorylated enzyme intermediate.</text>
</comment>
<keyword evidence="2" id="KW-0460">Magnesium</keyword>
<dbReference type="EMBL" id="QNRL01000008">
    <property type="protein sequence ID" value="RBP08871.1"/>
    <property type="molecule type" value="Genomic_DNA"/>
</dbReference>
<feature type="binding site" evidence="2">
    <location>
        <position position="47"/>
    </location>
    <ligand>
        <name>Mg(2+)</name>
        <dbReference type="ChEBI" id="CHEBI:18420"/>
        <label>2</label>
    </ligand>
</feature>
<evidence type="ECO:0000313" key="6">
    <source>
        <dbReference type="Proteomes" id="UP000253201"/>
    </source>
</evidence>
<gene>
    <name evidence="2" type="primary">thiL</name>
    <name evidence="5" type="ORF">DFQ50_108155</name>
</gene>
<dbReference type="NCBIfam" id="NF004350">
    <property type="entry name" value="PRK05731.1-1"/>
    <property type="match status" value="1"/>
</dbReference>
<feature type="binding site" evidence="2">
    <location>
        <position position="75"/>
    </location>
    <ligand>
        <name>Mg(2+)</name>
        <dbReference type="ChEBI" id="CHEBI:18420"/>
        <label>2</label>
    </ligand>
</feature>
<dbReference type="HAMAP" id="MF_02128">
    <property type="entry name" value="TMP_kinase"/>
    <property type="match status" value="1"/>
</dbReference>
<feature type="binding site" evidence="2">
    <location>
        <position position="215"/>
    </location>
    <ligand>
        <name>Mg(2+)</name>
        <dbReference type="ChEBI" id="CHEBI:18420"/>
        <label>5</label>
    </ligand>
</feature>
<protein>
    <recommendedName>
        <fullName evidence="2">Thiamine-monophosphate kinase</fullName>
        <shortName evidence="2">TMP kinase</shortName>
        <shortName evidence="2">Thiamine-phosphate kinase</shortName>
        <ecNumber evidence="2">2.7.4.16</ecNumber>
    </recommendedName>
</protein>
<dbReference type="Pfam" id="PF00586">
    <property type="entry name" value="AIRS"/>
    <property type="match status" value="1"/>
</dbReference>
<organism evidence="5 6">
    <name type="scientific">Pseudocitrobacter faecalis</name>
    <dbReference type="NCBI Taxonomy" id="1398493"/>
    <lineage>
        <taxon>Bacteria</taxon>
        <taxon>Pseudomonadati</taxon>
        <taxon>Pseudomonadota</taxon>
        <taxon>Gammaproteobacteria</taxon>
        <taxon>Enterobacterales</taxon>
        <taxon>Enterobacteriaceae</taxon>
        <taxon>Pseudocitrobacter</taxon>
    </lineage>
</organism>
<dbReference type="InterPro" id="IPR016188">
    <property type="entry name" value="PurM-like_N"/>
</dbReference>
<feature type="binding site" evidence="2">
    <location>
        <position position="122"/>
    </location>
    <ligand>
        <name>Mg(2+)</name>
        <dbReference type="ChEBI" id="CHEBI:18420"/>
        <label>1</label>
    </ligand>
</feature>
<reference evidence="5 6" key="1">
    <citation type="submission" date="2018-06" db="EMBL/GenBank/DDBJ databases">
        <title>Genomic Encyclopedia of Type Strains, Phase IV (KMG-IV): sequencing the most valuable type-strain genomes for metagenomic binning, comparative biology and taxonomic classification.</title>
        <authorList>
            <person name="Goeker M."/>
        </authorList>
    </citation>
    <scope>NUCLEOTIDE SEQUENCE [LARGE SCALE GENOMIC DNA]</scope>
    <source>
        <strain evidence="5 6">DSM 27453</strain>
    </source>
</reference>
<accession>A0ABX9FRS6</accession>
<dbReference type="PIRSF" id="PIRSF005303">
    <property type="entry name" value="Thiam_monoph_kin"/>
    <property type="match status" value="1"/>
</dbReference>
<comment type="caution">
    <text evidence="5">The sequence shown here is derived from an EMBL/GenBank/DDBJ whole genome shotgun (WGS) entry which is preliminary data.</text>
</comment>
<dbReference type="SUPFAM" id="SSF55326">
    <property type="entry name" value="PurM N-terminal domain-like"/>
    <property type="match status" value="1"/>
</dbReference>
<feature type="binding site" evidence="2">
    <location>
        <position position="54"/>
    </location>
    <ligand>
        <name>substrate</name>
    </ligand>
</feature>
<dbReference type="SUPFAM" id="SSF56042">
    <property type="entry name" value="PurM C-terminal domain-like"/>
    <property type="match status" value="1"/>
</dbReference>
<dbReference type="GO" id="GO:0016301">
    <property type="term" value="F:kinase activity"/>
    <property type="evidence" value="ECO:0007669"/>
    <property type="project" value="UniProtKB-KW"/>
</dbReference>
<feature type="binding site" evidence="2">
    <location>
        <begin position="121"/>
        <end position="122"/>
    </location>
    <ligand>
        <name>ATP</name>
        <dbReference type="ChEBI" id="CHEBI:30616"/>
    </ligand>
</feature>
<feature type="binding site" evidence="2">
    <location>
        <position position="146"/>
    </location>
    <ligand>
        <name>ATP</name>
        <dbReference type="ChEBI" id="CHEBI:30616"/>
    </ligand>
</feature>
<name>A0ABX9FRS6_9ENTR</name>
<feature type="domain" description="PurM-like C-terminal" evidence="4">
    <location>
        <begin position="150"/>
        <end position="299"/>
    </location>
</feature>
<keyword evidence="2" id="KW-0808">Transferase</keyword>
<feature type="binding site" evidence="2">
    <location>
        <position position="319"/>
    </location>
    <ligand>
        <name>substrate</name>
    </ligand>
</feature>
<keyword evidence="2" id="KW-0067">ATP-binding</keyword>
<feature type="domain" description="PurM-like N-terminal" evidence="3">
    <location>
        <begin position="28"/>
        <end position="136"/>
    </location>
</feature>
<dbReference type="InterPro" id="IPR006283">
    <property type="entry name" value="ThiL-like"/>
</dbReference>
<keyword evidence="2" id="KW-0547">Nucleotide-binding</keyword>
<dbReference type="Gene3D" id="3.30.1330.10">
    <property type="entry name" value="PurM-like, N-terminal domain"/>
    <property type="match status" value="1"/>
</dbReference>
<sequence length="323" mass="34763">MACGEFSLIARYFDRVKSARFDVETGIGDDCALLNLPEKQTLAISTDTLVSGIHFLPDIDPADLAYKALAVNVSDLAAMGADPAWLTLALTLPSVDEAWLQAFSDSLFEQLDYYDMQLIGGDTTKGPLSMTLGIHGYVPVGRALKRSGAKPGDWIYVTGTPGDSAAGLAILQNRLTVSDETDSAYLVQRHLRPTPRILQGQALRDLASSAIDLSDGLVSDLGHILKASECGARIDLDALPYSEAMQRHVDGEQAMRWALSGGEDYELCFTVPELNRGALDVALGHLGVPFTCIGQMSADVDGMHFQRGGDVVTFDHKGFDHFG</sequence>
<comment type="pathway">
    <text evidence="2">Cofactor biosynthesis; thiamine diphosphate biosynthesis; thiamine diphosphate from thiamine phosphate: step 1/1.</text>
</comment>
<feature type="binding site" evidence="2">
    <location>
        <position position="30"/>
    </location>
    <ligand>
        <name>Mg(2+)</name>
        <dbReference type="ChEBI" id="CHEBI:18420"/>
        <label>3</label>
    </ligand>
</feature>
<dbReference type="GeneID" id="99810090"/>
<dbReference type="InterPro" id="IPR010918">
    <property type="entry name" value="PurM-like_C_dom"/>
</dbReference>
<proteinExistence type="inferred from homology"/>
<feature type="binding site" evidence="2">
    <location>
        <position position="263"/>
    </location>
    <ligand>
        <name>substrate</name>
    </ligand>
</feature>
<feature type="binding site" evidence="2">
    <location>
        <position position="46"/>
    </location>
    <ligand>
        <name>Mg(2+)</name>
        <dbReference type="ChEBI" id="CHEBI:18420"/>
        <label>1</label>
    </ligand>
</feature>
<comment type="function">
    <text evidence="2">Catalyzes the ATP-dependent phosphorylation of thiamine-monophosphate (TMP) to form thiamine-pyrophosphate (TPP), the active form of vitamin B1.</text>
</comment>
<feature type="binding site" evidence="2">
    <location>
        <position position="212"/>
    </location>
    <ligand>
        <name>Mg(2+)</name>
        <dbReference type="ChEBI" id="CHEBI:18420"/>
        <label>3</label>
    </ligand>
</feature>
<dbReference type="CDD" id="cd02194">
    <property type="entry name" value="ThiL"/>
    <property type="match status" value="1"/>
</dbReference>
<feature type="binding site" evidence="2">
    <location>
        <position position="47"/>
    </location>
    <ligand>
        <name>Mg(2+)</name>
        <dbReference type="ChEBI" id="CHEBI:18420"/>
        <label>1</label>
    </ligand>
</feature>
<feature type="binding site" evidence="2">
    <location>
        <position position="45"/>
    </location>
    <ligand>
        <name>Mg(2+)</name>
        <dbReference type="ChEBI" id="CHEBI:18420"/>
        <label>4</label>
    </ligand>
</feature>
<dbReference type="RefSeq" id="WP_108474817.1">
    <property type="nucleotide sequence ID" value="NZ_BNAA01000009.1"/>
</dbReference>
<dbReference type="PANTHER" id="PTHR30270:SF0">
    <property type="entry name" value="THIAMINE-MONOPHOSPHATE KINASE"/>
    <property type="match status" value="1"/>
</dbReference>
<keyword evidence="6" id="KW-1185">Reference proteome</keyword>
<feature type="binding site" evidence="2">
    <location>
        <position position="214"/>
    </location>
    <ligand>
        <name>ATP</name>
        <dbReference type="ChEBI" id="CHEBI:30616"/>
    </ligand>
</feature>
<feature type="binding site" evidence="2">
    <location>
        <position position="30"/>
    </location>
    <ligand>
        <name>Mg(2+)</name>
        <dbReference type="ChEBI" id="CHEBI:18420"/>
        <label>4</label>
    </ligand>
</feature>
<dbReference type="NCBIfam" id="TIGR01379">
    <property type="entry name" value="thiL"/>
    <property type="match status" value="1"/>
</dbReference>
<comment type="caution">
    <text evidence="2">Lacks conserved residue(s) required for the propagation of feature annotation.</text>
</comment>
<dbReference type="Pfam" id="PF02769">
    <property type="entry name" value="AIRS_C"/>
    <property type="match status" value="1"/>
</dbReference>
<evidence type="ECO:0000256" key="2">
    <source>
        <dbReference type="HAMAP-Rule" id="MF_02128"/>
    </source>
</evidence>
<evidence type="ECO:0000259" key="4">
    <source>
        <dbReference type="Pfam" id="PF02769"/>
    </source>
</evidence>
<dbReference type="PANTHER" id="PTHR30270">
    <property type="entry name" value="THIAMINE-MONOPHOSPHATE KINASE"/>
    <property type="match status" value="1"/>
</dbReference>
<dbReference type="InterPro" id="IPR036676">
    <property type="entry name" value="PurM-like_C_sf"/>
</dbReference>
<keyword evidence="1 2" id="KW-0784">Thiamine biosynthesis</keyword>